<dbReference type="NCBIfam" id="TIGR02185">
    <property type="entry name" value="Trep_Strep"/>
    <property type="match status" value="1"/>
</dbReference>
<organism evidence="2 3">
    <name type="scientific">Gordonibacter urolithinfaciens</name>
    <dbReference type="NCBI Taxonomy" id="1335613"/>
    <lineage>
        <taxon>Bacteria</taxon>
        <taxon>Bacillati</taxon>
        <taxon>Actinomycetota</taxon>
        <taxon>Coriobacteriia</taxon>
        <taxon>Eggerthellales</taxon>
        <taxon>Eggerthellaceae</taxon>
        <taxon>Gordonibacter</taxon>
    </lineage>
</organism>
<dbReference type="EMBL" id="WPOC01000010">
    <property type="protein sequence ID" value="MVN15255.1"/>
    <property type="molecule type" value="Genomic_DNA"/>
</dbReference>
<dbReference type="InterPro" id="IPR011733">
    <property type="entry name" value="CHP02185_IM"/>
</dbReference>
<sequence>MGSTDSFRPNSRILKGRDLITVGIFTALYFAVNFVCMLLSGLHPYLWVFMPALDGLLAAIPFMLACAKVPKFGTVLIMGMVPSLVYFITGMFTPLILGMMICACLVAEAIRAATKYRSFAGNAVAYAVFGFGMCGSPLPLWVFHDSFVAQIASQGMGASYLATLETAANPTMLIAMFVVTFLAGLVGAYIAKGMFKKHFEKAGLV</sequence>
<protein>
    <submittedName>
        <fullName evidence="2">MptD family putative ECF transporter S component</fullName>
    </submittedName>
</protein>
<keyword evidence="1" id="KW-0812">Transmembrane</keyword>
<name>A0A6N8IHE7_9ACTN</name>
<accession>A0A6N8IHE7</accession>
<keyword evidence="1" id="KW-1133">Transmembrane helix</keyword>
<feature type="transmembrane region" description="Helical" evidence="1">
    <location>
        <begin position="20"/>
        <end position="39"/>
    </location>
</feature>
<reference evidence="2 3" key="1">
    <citation type="submission" date="2019-11" db="EMBL/GenBank/DDBJ databases">
        <title>Whole genome shotgun sequencing (WGS) data from Adlercreutzia equolifaciens ResAG-91, Eggerthella lenta MRI-F36, MRI-F37, MRI-F40, ResAG-49, ResAG-88, ResAG-121, ResAG-145, and Gordonibacter sp. ResAG-5, ResAG-26, ResAG-43, ResAG-50, ResAG-59.</title>
        <authorList>
            <person name="Stoll D.A."/>
            <person name="Danylec N."/>
            <person name="Franz C.M.A.P."/>
            <person name="Huch M."/>
        </authorList>
    </citation>
    <scope>NUCLEOTIDE SEQUENCE [LARGE SCALE GENOMIC DNA]</scope>
    <source>
        <strain evidence="2 3">ResAG-59</strain>
    </source>
</reference>
<proteinExistence type="predicted"/>
<evidence type="ECO:0000313" key="3">
    <source>
        <dbReference type="Proteomes" id="UP000468327"/>
    </source>
</evidence>
<evidence type="ECO:0000313" key="2">
    <source>
        <dbReference type="EMBL" id="MVN15255.1"/>
    </source>
</evidence>
<feature type="transmembrane region" description="Helical" evidence="1">
    <location>
        <begin position="46"/>
        <end position="64"/>
    </location>
</feature>
<feature type="transmembrane region" description="Helical" evidence="1">
    <location>
        <begin position="119"/>
        <end position="138"/>
    </location>
</feature>
<evidence type="ECO:0000256" key="1">
    <source>
        <dbReference type="SAM" id="Phobius"/>
    </source>
</evidence>
<gene>
    <name evidence="2" type="ORF">GO738_07855</name>
</gene>
<dbReference type="RefSeq" id="WP_157004971.1">
    <property type="nucleotide sequence ID" value="NZ_WPOC01000010.1"/>
</dbReference>
<dbReference type="Pfam" id="PF09605">
    <property type="entry name" value="Trep_Strep"/>
    <property type="match status" value="1"/>
</dbReference>
<keyword evidence="3" id="KW-1185">Reference proteome</keyword>
<feature type="transmembrane region" description="Helical" evidence="1">
    <location>
        <begin position="84"/>
        <end position="107"/>
    </location>
</feature>
<dbReference type="Proteomes" id="UP000468327">
    <property type="component" value="Unassembled WGS sequence"/>
</dbReference>
<dbReference type="AlphaFoldDB" id="A0A6N8IHE7"/>
<comment type="caution">
    <text evidence="2">The sequence shown here is derived from an EMBL/GenBank/DDBJ whole genome shotgun (WGS) entry which is preliminary data.</text>
</comment>
<keyword evidence="1" id="KW-0472">Membrane</keyword>
<feature type="transmembrane region" description="Helical" evidence="1">
    <location>
        <begin position="172"/>
        <end position="191"/>
    </location>
</feature>